<evidence type="ECO:0000256" key="8">
    <source>
        <dbReference type="ARBA" id="ARBA00023277"/>
    </source>
</evidence>
<dbReference type="STRING" id="933852.A0A0C2WXQ0"/>
<dbReference type="GO" id="GO:0016787">
    <property type="term" value="F:hydrolase activity"/>
    <property type="evidence" value="ECO:0007669"/>
    <property type="project" value="UniProtKB-KW"/>
</dbReference>
<dbReference type="GO" id="GO:0030245">
    <property type="term" value="P:cellulose catabolic process"/>
    <property type="evidence" value="ECO:0007669"/>
    <property type="project" value="UniProtKB-KW"/>
</dbReference>
<dbReference type="OrthoDB" id="4849160at2759"/>
<keyword evidence="4" id="KW-0560">Oxidoreductase</keyword>
<evidence type="ECO:0000259" key="14">
    <source>
        <dbReference type="Pfam" id="PF03443"/>
    </source>
</evidence>
<sequence>MFARIGSLAVLLGLASSVAAHGYVQAETVGGVVYTGYLPYSDPYYSPPPSRIIRKLPGNGPVTDLSLIDVQCNGWSEGGVIGSAPAPLVASAAPGSTVTFNWTTWPDSHLGPLITYMAKVPTGSNITSWSPGTSAVWFKVAQSGKSSSGVWASTTLINNKGIYSFTIPSGLAPGQYIIRHEIIALHSAYAYPGAQVYPSCSQVQITGSGTRSPTSFVSFPGAYTASTPGIVFDVYQNTGAYTIPGPAVWS</sequence>
<evidence type="ECO:0000256" key="6">
    <source>
        <dbReference type="ARBA" id="ARBA00023033"/>
    </source>
</evidence>
<proteinExistence type="inferred from homology"/>
<keyword evidence="8" id="KW-0119">Carbohydrate metabolism</keyword>
<dbReference type="Pfam" id="PF03443">
    <property type="entry name" value="AA9"/>
    <property type="match status" value="1"/>
</dbReference>
<feature type="domain" description="Auxiliary Activity family 9 catalytic" evidence="14">
    <location>
        <begin position="21"/>
        <end position="238"/>
    </location>
</feature>
<evidence type="ECO:0000256" key="12">
    <source>
        <dbReference type="ARBA" id="ARBA00047174"/>
    </source>
</evidence>
<dbReference type="EMBL" id="KN824364">
    <property type="protein sequence ID" value="KIM22087.1"/>
    <property type="molecule type" value="Genomic_DNA"/>
</dbReference>
<reference evidence="15 16" key="1">
    <citation type="submission" date="2014-04" db="EMBL/GenBank/DDBJ databases">
        <authorList>
            <consortium name="DOE Joint Genome Institute"/>
            <person name="Kuo A."/>
            <person name="Zuccaro A."/>
            <person name="Kohler A."/>
            <person name="Nagy L.G."/>
            <person name="Floudas D."/>
            <person name="Copeland A."/>
            <person name="Barry K.W."/>
            <person name="Cichocki N."/>
            <person name="Veneault-Fourrey C."/>
            <person name="LaButti K."/>
            <person name="Lindquist E.A."/>
            <person name="Lipzen A."/>
            <person name="Lundell T."/>
            <person name="Morin E."/>
            <person name="Murat C."/>
            <person name="Sun H."/>
            <person name="Tunlid A."/>
            <person name="Henrissat B."/>
            <person name="Grigoriev I.V."/>
            <person name="Hibbett D.S."/>
            <person name="Martin F."/>
            <person name="Nordberg H.P."/>
            <person name="Cantor M.N."/>
            <person name="Hua S.X."/>
        </authorList>
    </citation>
    <scope>NUCLEOTIDE SEQUENCE [LARGE SCALE GENOMIC DNA]</scope>
    <source>
        <strain evidence="15 16">MAFF 305830</strain>
    </source>
</reference>
<dbReference type="Proteomes" id="UP000054097">
    <property type="component" value="Unassembled WGS sequence"/>
</dbReference>
<keyword evidence="7" id="KW-1015">Disulfide bond</keyword>
<feature type="chain" id="PRO_5002158572" description="lytic cellulose monooxygenase (C4-dehydrogenating)" evidence="13">
    <location>
        <begin position="21"/>
        <end position="250"/>
    </location>
</feature>
<evidence type="ECO:0000256" key="10">
    <source>
        <dbReference type="ARBA" id="ARBA00044502"/>
    </source>
</evidence>
<gene>
    <name evidence="15" type="ORF">M408DRAFT_29025</name>
</gene>
<evidence type="ECO:0000256" key="1">
    <source>
        <dbReference type="ARBA" id="ARBA00001973"/>
    </source>
</evidence>
<evidence type="ECO:0000256" key="3">
    <source>
        <dbReference type="ARBA" id="ARBA00023001"/>
    </source>
</evidence>
<keyword evidence="2" id="KW-0479">Metal-binding</keyword>
<dbReference type="GO" id="GO:0046872">
    <property type="term" value="F:metal ion binding"/>
    <property type="evidence" value="ECO:0007669"/>
    <property type="project" value="UniProtKB-KW"/>
</dbReference>
<keyword evidence="3" id="KW-0136">Cellulose degradation</keyword>
<comment type="cofactor">
    <cofactor evidence="1">
        <name>Cu(2+)</name>
        <dbReference type="ChEBI" id="CHEBI:29036"/>
    </cofactor>
</comment>
<dbReference type="InterPro" id="IPR049892">
    <property type="entry name" value="AA9"/>
</dbReference>
<feature type="signal peptide" evidence="13">
    <location>
        <begin position="1"/>
        <end position="20"/>
    </location>
</feature>
<evidence type="ECO:0000313" key="16">
    <source>
        <dbReference type="Proteomes" id="UP000054097"/>
    </source>
</evidence>
<keyword evidence="15" id="KW-0378">Hydrolase</keyword>
<reference evidence="16" key="2">
    <citation type="submission" date="2015-01" db="EMBL/GenBank/DDBJ databases">
        <title>Evolutionary Origins and Diversification of the Mycorrhizal Mutualists.</title>
        <authorList>
            <consortium name="DOE Joint Genome Institute"/>
            <consortium name="Mycorrhizal Genomics Consortium"/>
            <person name="Kohler A."/>
            <person name="Kuo A."/>
            <person name="Nagy L.G."/>
            <person name="Floudas D."/>
            <person name="Copeland A."/>
            <person name="Barry K.W."/>
            <person name="Cichocki N."/>
            <person name="Veneault-Fourrey C."/>
            <person name="LaButti K."/>
            <person name="Lindquist E.A."/>
            <person name="Lipzen A."/>
            <person name="Lundell T."/>
            <person name="Morin E."/>
            <person name="Murat C."/>
            <person name="Riley R."/>
            <person name="Ohm R."/>
            <person name="Sun H."/>
            <person name="Tunlid A."/>
            <person name="Henrissat B."/>
            <person name="Grigoriev I.V."/>
            <person name="Hibbett D.S."/>
            <person name="Martin F."/>
        </authorList>
    </citation>
    <scope>NUCLEOTIDE SEQUENCE [LARGE SCALE GENOMIC DNA]</scope>
    <source>
        <strain evidence="16">MAFF 305830</strain>
    </source>
</reference>
<evidence type="ECO:0000256" key="13">
    <source>
        <dbReference type="SAM" id="SignalP"/>
    </source>
</evidence>
<keyword evidence="13" id="KW-0732">Signal</keyword>
<name>A0A0C2WXQ0_SERVB</name>
<dbReference type="Gene3D" id="2.70.50.70">
    <property type="match status" value="1"/>
</dbReference>
<evidence type="ECO:0000256" key="2">
    <source>
        <dbReference type="ARBA" id="ARBA00022723"/>
    </source>
</evidence>
<evidence type="ECO:0000256" key="9">
    <source>
        <dbReference type="ARBA" id="ARBA00023326"/>
    </source>
</evidence>
<dbReference type="GO" id="GO:0004497">
    <property type="term" value="F:monooxygenase activity"/>
    <property type="evidence" value="ECO:0007669"/>
    <property type="project" value="UniProtKB-KW"/>
</dbReference>
<evidence type="ECO:0000313" key="15">
    <source>
        <dbReference type="EMBL" id="KIM22087.1"/>
    </source>
</evidence>
<dbReference type="EC" id="1.14.99.56" evidence="12"/>
<keyword evidence="9" id="KW-0624">Polysaccharide degradation</keyword>
<dbReference type="InterPro" id="IPR005103">
    <property type="entry name" value="AA9_LPMO"/>
</dbReference>
<evidence type="ECO:0000256" key="11">
    <source>
        <dbReference type="ARBA" id="ARBA00045077"/>
    </source>
</evidence>
<dbReference type="HOGENOM" id="CLU_031730_1_1_1"/>
<dbReference type="CDD" id="cd21175">
    <property type="entry name" value="LPMO_AA9"/>
    <property type="match status" value="1"/>
</dbReference>
<comment type="similarity">
    <text evidence="10">Belongs to the polysaccharide monooxygenase AA9 family.</text>
</comment>
<keyword evidence="16" id="KW-1185">Reference proteome</keyword>
<evidence type="ECO:0000256" key="5">
    <source>
        <dbReference type="ARBA" id="ARBA00023008"/>
    </source>
</evidence>
<evidence type="ECO:0000256" key="7">
    <source>
        <dbReference type="ARBA" id="ARBA00023157"/>
    </source>
</evidence>
<dbReference type="AlphaFoldDB" id="A0A0C2WXQ0"/>
<keyword evidence="5" id="KW-0186">Copper</keyword>
<accession>A0A0C2WXQ0</accession>
<evidence type="ECO:0000256" key="4">
    <source>
        <dbReference type="ARBA" id="ARBA00023002"/>
    </source>
</evidence>
<dbReference type="PANTHER" id="PTHR33353">
    <property type="entry name" value="PUTATIVE (AFU_ORTHOLOGUE AFUA_1G12560)-RELATED"/>
    <property type="match status" value="1"/>
</dbReference>
<protein>
    <recommendedName>
        <fullName evidence="12">lytic cellulose monooxygenase (C4-dehydrogenating)</fullName>
        <ecNumber evidence="12">1.14.99.56</ecNumber>
    </recommendedName>
</protein>
<dbReference type="PANTHER" id="PTHR33353:SF6">
    <property type="entry name" value="ENDOGLUCANASE IV"/>
    <property type="match status" value="1"/>
</dbReference>
<organism evidence="15 16">
    <name type="scientific">Serendipita vermifera MAFF 305830</name>
    <dbReference type="NCBI Taxonomy" id="933852"/>
    <lineage>
        <taxon>Eukaryota</taxon>
        <taxon>Fungi</taxon>
        <taxon>Dikarya</taxon>
        <taxon>Basidiomycota</taxon>
        <taxon>Agaricomycotina</taxon>
        <taxon>Agaricomycetes</taxon>
        <taxon>Sebacinales</taxon>
        <taxon>Serendipitaceae</taxon>
        <taxon>Serendipita</taxon>
    </lineage>
</organism>
<keyword evidence="6" id="KW-0503">Monooxygenase</keyword>
<comment type="catalytic activity">
    <reaction evidence="11">
        <text>[(1-&gt;4)-beta-D-glucosyl]n+m + reduced acceptor + O2 = 4-dehydro-beta-D-glucosyl-[(1-&gt;4)-beta-D-glucosyl]n-1 + [(1-&gt;4)-beta-D-glucosyl]m + acceptor + H2O.</text>
        <dbReference type="EC" id="1.14.99.56"/>
    </reaction>
</comment>